<organism evidence="1 2">
    <name type="scientific">Liquorilactobacillus uvarum DSM 19971</name>
    <dbReference type="NCBI Taxonomy" id="1423812"/>
    <lineage>
        <taxon>Bacteria</taxon>
        <taxon>Bacillati</taxon>
        <taxon>Bacillota</taxon>
        <taxon>Bacilli</taxon>
        <taxon>Lactobacillales</taxon>
        <taxon>Lactobacillaceae</taxon>
        <taxon>Liquorilactobacillus</taxon>
    </lineage>
</organism>
<dbReference type="EMBL" id="AZEG01000035">
    <property type="protein sequence ID" value="KRL34873.1"/>
    <property type="molecule type" value="Genomic_DNA"/>
</dbReference>
<accession>A0A0R1PR09</accession>
<proteinExistence type="predicted"/>
<comment type="caution">
    <text evidence="1">The sequence shown here is derived from an EMBL/GenBank/DDBJ whole genome shotgun (WGS) entry which is preliminary data.</text>
</comment>
<evidence type="ECO:0000313" key="2">
    <source>
        <dbReference type="Proteomes" id="UP000051155"/>
    </source>
</evidence>
<protein>
    <submittedName>
        <fullName evidence="1">Uncharacterized protein</fullName>
    </submittedName>
</protein>
<dbReference type="AlphaFoldDB" id="A0A0R1PR09"/>
<keyword evidence="2" id="KW-1185">Reference proteome</keyword>
<reference evidence="1 2" key="1">
    <citation type="journal article" date="2015" name="Genome Announc.">
        <title>Expanding the biotechnology potential of lactobacilli through comparative genomics of 213 strains and associated genera.</title>
        <authorList>
            <person name="Sun Z."/>
            <person name="Harris H.M."/>
            <person name="McCann A."/>
            <person name="Guo C."/>
            <person name="Argimon S."/>
            <person name="Zhang W."/>
            <person name="Yang X."/>
            <person name="Jeffery I.B."/>
            <person name="Cooney J.C."/>
            <person name="Kagawa T.F."/>
            <person name="Liu W."/>
            <person name="Song Y."/>
            <person name="Salvetti E."/>
            <person name="Wrobel A."/>
            <person name="Rasinkangas P."/>
            <person name="Parkhill J."/>
            <person name="Rea M.C."/>
            <person name="O'Sullivan O."/>
            <person name="Ritari J."/>
            <person name="Douillard F.P."/>
            <person name="Paul Ross R."/>
            <person name="Yang R."/>
            <person name="Briner A.E."/>
            <person name="Felis G.E."/>
            <person name="de Vos W.M."/>
            <person name="Barrangou R."/>
            <person name="Klaenhammer T.R."/>
            <person name="Caufield P.W."/>
            <person name="Cui Y."/>
            <person name="Zhang H."/>
            <person name="O'Toole P.W."/>
        </authorList>
    </citation>
    <scope>NUCLEOTIDE SEQUENCE [LARGE SCALE GENOMIC DNA]</scope>
    <source>
        <strain evidence="1 2">DSM 19971</strain>
    </source>
</reference>
<evidence type="ECO:0000313" key="1">
    <source>
        <dbReference type="EMBL" id="KRL34873.1"/>
    </source>
</evidence>
<name>A0A0R1PR09_9LACO</name>
<gene>
    <name evidence="1" type="ORF">FD20_GL001534</name>
</gene>
<sequence length="59" mass="6336">MLTDELDKLEDPDVLVEVTLLDSACVIEAIAASAFCSEMTSSALATKIPAVKERKIPSR</sequence>
<dbReference type="Proteomes" id="UP000051155">
    <property type="component" value="Unassembled WGS sequence"/>
</dbReference>